<dbReference type="InterPro" id="IPR037047">
    <property type="entry name" value="PITH_dom_sf"/>
</dbReference>
<accession>A0ABR0YP51</accession>
<protein>
    <submittedName>
        <fullName evidence="3">PITH domain-containing protein 1-like</fullName>
    </submittedName>
</protein>
<dbReference type="EMBL" id="JAHFZB010000026">
    <property type="protein sequence ID" value="KAK6474350.1"/>
    <property type="molecule type" value="Genomic_DNA"/>
</dbReference>
<dbReference type="InterPro" id="IPR008979">
    <property type="entry name" value="Galactose-bd-like_sf"/>
</dbReference>
<dbReference type="PANTHER" id="PTHR12175:SF1">
    <property type="entry name" value="PITH DOMAIN-CONTAINING PROTEIN 1"/>
    <property type="match status" value="1"/>
</dbReference>
<dbReference type="SUPFAM" id="SSF49785">
    <property type="entry name" value="Galactose-binding domain-like"/>
    <property type="match status" value="1"/>
</dbReference>
<comment type="similarity">
    <text evidence="1">Belongs to the PITHD1 family.</text>
</comment>
<evidence type="ECO:0000313" key="4">
    <source>
        <dbReference type="EMBL" id="KAK6474383.1"/>
    </source>
</evidence>
<name>A0ABR0YP51_HUSHU</name>
<dbReference type="Pfam" id="PF06201">
    <property type="entry name" value="PITH"/>
    <property type="match status" value="1"/>
</dbReference>
<comment type="caution">
    <text evidence="3">The sequence shown here is derived from an EMBL/GenBank/DDBJ whole genome shotgun (WGS) entry which is preliminary data.</text>
</comment>
<evidence type="ECO:0000256" key="1">
    <source>
        <dbReference type="ARBA" id="ARBA00025788"/>
    </source>
</evidence>
<proteinExistence type="inferred from homology"/>
<evidence type="ECO:0000313" key="3">
    <source>
        <dbReference type="EMBL" id="KAK6474350.1"/>
    </source>
</evidence>
<feature type="domain" description="PITH" evidence="2">
    <location>
        <begin position="21"/>
        <end position="181"/>
    </location>
</feature>
<gene>
    <name evidence="4" type="ORF">HHUSO_G25184</name>
    <name evidence="3" type="ORF">HHUSO_G26575</name>
</gene>
<evidence type="ECO:0000259" key="2">
    <source>
        <dbReference type="PROSITE" id="PS51532"/>
    </source>
</evidence>
<dbReference type="PANTHER" id="PTHR12175">
    <property type="entry name" value="AD039 HT014 THIOREDOXIN FAMILY TRP26"/>
    <property type="match status" value="1"/>
</dbReference>
<dbReference type="InterPro" id="IPR010400">
    <property type="entry name" value="PITH_dom"/>
</dbReference>
<dbReference type="Proteomes" id="UP001369086">
    <property type="component" value="Unassembled WGS sequence"/>
</dbReference>
<reference evidence="3 5" key="1">
    <citation type="submission" date="2021-05" db="EMBL/GenBank/DDBJ databases">
        <authorList>
            <person name="Zahm M."/>
            <person name="Klopp C."/>
            <person name="Cabau C."/>
            <person name="Kuhl H."/>
            <person name="Suciu R."/>
            <person name="Ciorpac M."/>
            <person name="Holostenco D."/>
            <person name="Gessner J."/>
            <person name="Wuertz S."/>
            <person name="Hohne C."/>
            <person name="Stock M."/>
            <person name="Gislard M."/>
            <person name="Lluch J."/>
            <person name="Milhes M."/>
            <person name="Lampietro C."/>
            <person name="Lopez Roques C."/>
            <person name="Donnadieu C."/>
            <person name="Du K."/>
            <person name="Schartl M."/>
            <person name="Guiguen Y."/>
        </authorList>
    </citation>
    <scope>NUCLEOTIDE SEQUENCE [LARGE SCALE GENOMIC DNA]</scope>
    <source>
        <strain evidence="3">Hh-F2</strain>
        <tissue evidence="3">Blood</tissue>
    </source>
</reference>
<keyword evidence="5" id="KW-1185">Reference proteome</keyword>
<evidence type="ECO:0000313" key="5">
    <source>
        <dbReference type="Proteomes" id="UP001369086"/>
    </source>
</evidence>
<organism evidence="3 5">
    <name type="scientific">Huso huso</name>
    <name type="common">Beluga</name>
    <name type="synonym">Acipenser huso</name>
    <dbReference type="NCBI Taxonomy" id="61971"/>
    <lineage>
        <taxon>Eukaryota</taxon>
        <taxon>Metazoa</taxon>
        <taxon>Chordata</taxon>
        <taxon>Craniata</taxon>
        <taxon>Vertebrata</taxon>
        <taxon>Euteleostomi</taxon>
        <taxon>Actinopterygii</taxon>
        <taxon>Chondrostei</taxon>
        <taxon>Acipenseriformes</taxon>
        <taxon>Acipenseridae</taxon>
        <taxon>Huso</taxon>
    </lineage>
</organism>
<sequence>MAGHGHGGHGHGHSCGCEGQHDPAERGLEFGLYQKIDLEKLQCLNESREGAGKLVFKPWEERRDREKVALFTGSVKLKGVILIGDDDDSHPAEMRLYKNCTHMSFDDTAREPDQVFRLNRDPSGELEYPTKIARFSGVTHLSIHISKNFGSETTRVYYIGLRGEFTQVSVTICTYEASANPADHKVDVFSTQSHFIS</sequence>
<dbReference type="EMBL" id="JAHFZB010000025">
    <property type="protein sequence ID" value="KAK6474383.1"/>
    <property type="molecule type" value="Genomic_DNA"/>
</dbReference>
<dbReference type="Gene3D" id="2.60.120.470">
    <property type="entry name" value="PITH domain"/>
    <property type="match status" value="1"/>
</dbReference>
<dbReference type="InterPro" id="IPR045099">
    <property type="entry name" value="PITH1-like"/>
</dbReference>
<dbReference type="PROSITE" id="PS51532">
    <property type="entry name" value="PITH"/>
    <property type="match status" value="1"/>
</dbReference>